<dbReference type="AlphaFoldDB" id="A0AA36M5V7"/>
<dbReference type="GO" id="GO:0097352">
    <property type="term" value="P:autophagosome maturation"/>
    <property type="evidence" value="ECO:0007669"/>
    <property type="project" value="TreeGrafter"/>
</dbReference>
<dbReference type="GO" id="GO:0005770">
    <property type="term" value="C:late endosome"/>
    <property type="evidence" value="ECO:0007669"/>
    <property type="project" value="TreeGrafter"/>
</dbReference>
<dbReference type="EMBL" id="CATQJL010000223">
    <property type="protein sequence ID" value="CAJ0600169.1"/>
    <property type="molecule type" value="Genomic_DNA"/>
</dbReference>
<reference evidence="2" key="1">
    <citation type="submission" date="2023-07" db="EMBL/GenBank/DDBJ databases">
        <authorList>
            <consortium name="CYATHOMIX"/>
        </authorList>
    </citation>
    <scope>NUCLEOTIDE SEQUENCE</scope>
    <source>
        <strain evidence="2">N/A</strain>
    </source>
</reference>
<evidence type="ECO:0000313" key="2">
    <source>
        <dbReference type="EMBL" id="CAJ0600169.1"/>
    </source>
</evidence>
<dbReference type="Pfam" id="PF02194">
    <property type="entry name" value="PXA"/>
    <property type="match status" value="1"/>
</dbReference>
<dbReference type="PROSITE" id="PS51207">
    <property type="entry name" value="PXA"/>
    <property type="match status" value="1"/>
</dbReference>
<dbReference type="PANTHER" id="PTHR22775">
    <property type="entry name" value="SORTING NEXIN"/>
    <property type="match status" value="1"/>
</dbReference>
<gene>
    <name evidence="2" type="ORF">CYNAS_LOCUS12152</name>
</gene>
<keyword evidence="3" id="KW-1185">Reference proteome</keyword>
<evidence type="ECO:0000313" key="3">
    <source>
        <dbReference type="Proteomes" id="UP001176961"/>
    </source>
</evidence>
<organism evidence="2 3">
    <name type="scientific">Cylicocyclus nassatus</name>
    <name type="common">Nematode worm</name>
    <dbReference type="NCBI Taxonomy" id="53992"/>
    <lineage>
        <taxon>Eukaryota</taxon>
        <taxon>Metazoa</taxon>
        <taxon>Ecdysozoa</taxon>
        <taxon>Nematoda</taxon>
        <taxon>Chromadorea</taxon>
        <taxon>Rhabditida</taxon>
        <taxon>Rhabditina</taxon>
        <taxon>Rhabditomorpha</taxon>
        <taxon>Strongyloidea</taxon>
        <taxon>Strongylidae</taxon>
        <taxon>Cylicocyclus</taxon>
    </lineage>
</organism>
<accession>A0AA36M5V7</accession>
<feature type="domain" description="PXA" evidence="1">
    <location>
        <begin position="164"/>
        <end position="364"/>
    </location>
</feature>
<name>A0AA36M5V7_CYLNA</name>
<sequence length="417" mass="47134">MSPIDLAATMRSILDGDHNLSTDLTTALVSLGSAVDQIKTQQENSAKELELVRKMTRTNWLLVINLPLPFGQSKSQSLQLLFEKIGYSKPLFDSERDLIAADILYVNKNGSCNMAFFVPQRHYDFLMSAEFQRKIVAYNQKDVTSDAKLCAECIHWTESELKVPVCVNDAAESLLDQLIDTYVNNWYESGISRDRDFLNEIRYQIRFACSQLATIGLQLDLPTIIAEDVVPIASLHMHRIMKFEDQFADKAFPRSPMESAICESLSDLHFCLGSRQNELDYLRQVADFLVTKLVDDTHLAGRAHDDECPSNFGEKANMSAWPSQSVRHFLRELVVNALLLPRLDLLADPDTINHLLIMIFDAMKGEEAHGGNENEKREVTFLSNFAESSSQTVPDSLLHLRLMGLCVHGVRFARCDE</sequence>
<dbReference type="PANTHER" id="PTHR22775:SF44">
    <property type="entry name" value="SORTING NEXIN-14"/>
    <property type="match status" value="1"/>
</dbReference>
<dbReference type="SMART" id="SM00313">
    <property type="entry name" value="PXA"/>
    <property type="match status" value="1"/>
</dbReference>
<evidence type="ECO:0000259" key="1">
    <source>
        <dbReference type="PROSITE" id="PS51207"/>
    </source>
</evidence>
<dbReference type="GO" id="GO:0035091">
    <property type="term" value="F:phosphatidylinositol binding"/>
    <property type="evidence" value="ECO:0007669"/>
    <property type="project" value="TreeGrafter"/>
</dbReference>
<proteinExistence type="predicted"/>
<comment type="caution">
    <text evidence="2">The sequence shown here is derived from an EMBL/GenBank/DDBJ whole genome shotgun (WGS) entry which is preliminary data.</text>
</comment>
<protein>
    <recommendedName>
        <fullName evidence="1">PXA domain-containing protein</fullName>
    </recommendedName>
</protein>
<dbReference type="InterPro" id="IPR003114">
    <property type="entry name" value="Phox_assoc"/>
</dbReference>
<dbReference type="Proteomes" id="UP001176961">
    <property type="component" value="Unassembled WGS sequence"/>
</dbReference>